<protein>
    <submittedName>
        <fullName evidence="2">Uncharacterized protein</fullName>
    </submittedName>
</protein>
<proteinExistence type="predicted"/>
<feature type="region of interest" description="Disordered" evidence="1">
    <location>
        <begin position="75"/>
        <end position="98"/>
    </location>
</feature>
<evidence type="ECO:0000313" key="3">
    <source>
        <dbReference type="Proteomes" id="UP000823775"/>
    </source>
</evidence>
<evidence type="ECO:0000256" key="1">
    <source>
        <dbReference type="SAM" id="MobiDB-lite"/>
    </source>
</evidence>
<reference evidence="2 3" key="1">
    <citation type="journal article" date="2021" name="BMC Genomics">
        <title>Datura genome reveals duplications of psychoactive alkaloid biosynthetic genes and high mutation rate following tissue culture.</title>
        <authorList>
            <person name="Rajewski A."/>
            <person name="Carter-House D."/>
            <person name="Stajich J."/>
            <person name="Litt A."/>
        </authorList>
    </citation>
    <scope>NUCLEOTIDE SEQUENCE [LARGE SCALE GENOMIC DNA]</scope>
    <source>
        <strain evidence="2">AR-01</strain>
    </source>
</reference>
<keyword evidence="3" id="KW-1185">Reference proteome</keyword>
<gene>
    <name evidence="2" type="ORF">HAX54_034048</name>
</gene>
<accession>A0ABS8SE28</accession>
<evidence type="ECO:0000313" key="2">
    <source>
        <dbReference type="EMBL" id="MCD7457065.1"/>
    </source>
</evidence>
<sequence length="98" mass="11743">MLVGHGGERKKEGKKGVKEFRWLLGRWWKRDGDREEVRSAWGERKRRSRWVYEEHERGLVKMEVLRRFGVAAVRRSRRPETVRRGEEKGERGARGGRD</sequence>
<organism evidence="2 3">
    <name type="scientific">Datura stramonium</name>
    <name type="common">Jimsonweed</name>
    <name type="synonym">Common thornapple</name>
    <dbReference type="NCBI Taxonomy" id="4076"/>
    <lineage>
        <taxon>Eukaryota</taxon>
        <taxon>Viridiplantae</taxon>
        <taxon>Streptophyta</taxon>
        <taxon>Embryophyta</taxon>
        <taxon>Tracheophyta</taxon>
        <taxon>Spermatophyta</taxon>
        <taxon>Magnoliopsida</taxon>
        <taxon>eudicotyledons</taxon>
        <taxon>Gunneridae</taxon>
        <taxon>Pentapetalae</taxon>
        <taxon>asterids</taxon>
        <taxon>lamiids</taxon>
        <taxon>Solanales</taxon>
        <taxon>Solanaceae</taxon>
        <taxon>Solanoideae</taxon>
        <taxon>Datureae</taxon>
        <taxon>Datura</taxon>
    </lineage>
</organism>
<dbReference type="EMBL" id="JACEIK010000438">
    <property type="protein sequence ID" value="MCD7457065.1"/>
    <property type="molecule type" value="Genomic_DNA"/>
</dbReference>
<dbReference type="Proteomes" id="UP000823775">
    <property type="component" value="Unassembled WGS sequence"/>
</dbReference>
<comment type="caution">
    <text evidence="2">The sequence shown here is derived from an EMBL/GenBank/DDBJ whole genome shotgun (WGS) entry which is preliminary data.</text>
</comment>
<feature type="compositionally biased region" description="Basic and acidic residues" evidence="1">
    <location>
        <begin position="78"/>
        <end position="98"/>
    </location>
</feature>
<name>A0ABS8SE28_DATST</name>